<dbReference type="Proteomes" id="UP001141327">
    <property type="component" value="Unassembled WGS sequence"/>
</dbReference>
<proteinExistence type="predicted"/>
<protein>
    <recommendedName>
        <fullName evidence="3">F-box domain-containing protein</fullName>
    </recommendedName>
</protein>
<evidence type="ECO:0000313" key="2">
    <source>
        <dbReference type="Proteomes" id="UP001141327"/>
    </source>
</evidence>
<evidence type="ECO:0008006" key="3">
    <source>
        <dbReference type="Google" id="ProtNLM"/>
    </source>
</evidence>
<accession>A0ABQ8UEP1</accession>
<dbReference type="Gene3D" id="3.80.10.10">
    <property type="entry name" value="Ribonuclease Inhibitor"/>
    <property type="match status" value="1"/>
</dbReference>
<name>A0ABQ8UEP1_9EUKA</name>
<keyword evidence="2" id="KW-1185">Reference proteome</keyword>
<dbReference type="EMBL" id="JAPMOS010000059">
    <property type="protein sequence ID" value="KAJ4456847.1"/>
    <property type="molecule type" value="Genomic_DNA"/>
</dbReference>
<comment type="caution">
    <text evidence="1">The sequence shown here is derived from an EMBL/GenBank/DDBJ whole genome shotgun (WGS) entry which is preliminary data.</text>
</comment>
<gene>
    <name evidence="1" type="ORF">PAPYR_7774</name>
</gene>
<sequence>MMTTIVDSISRLPLDILLSVVELSDCHTTTYIQLLGLTHAVRAAVLGTARELAFAYRPDGGDFAWPPPPTVSLEALTALVRPCHRLLKLSLVDQNIPLLETGNEFECAAWVTQVFGGHHGLAALWVPMGPLALALMRGGHLRCLDELRLEPGDYPVLGRVLAALGRGACPQLRSLQIMGFQAGFSTDWTAALGPLAGSLRELILPEIWSPKRLEGIMASPLERVSLVAACGGGVRSLGPNLTHLTLHLEGDLTGLGLCPRLESLDVPIACRGLEDLLVANHPRPPLLRPALLDRLERLEILAAGIIILHSIYIVSSRLRRLRMEVSLYAPQLLCLLCPALEDVALPVAAYPTYYRLVADCPKLRCLRCPSLGSHEPSVIREWMTKVIQPLVFSGAARITDLAGVMFDPPEALCQLGSLRRLSLPLPKTAAGSRIVQRRLPPQLEQLSMTIFPLGEAPSVLDVDGPGLRTVTIRGACYARPATRVTLRCPHLVALRLAGDEFVAFDLPAPGGPAALTCLAVDHCRHMEEASLVACLT</sequence>
<organism evidence="1 2">
    <name type="scientific">Paratrimastix pyriformis</name>
    <dbReference type="NCBI Taxonomy" id="342808"/>
    <lineage>
        <taxon>Eukaryota</taxon>
        <taxon>Metamonada</taxon>
        <taxon>Preaxostyla</taxon>
        <taxon>Paratrimastigidae</taxon>
        <taxon>Paratrimastix</taxon>
    </lineage>
</organism>
<reference evidence="1" key="1">
    <citation type="journal article" date="2022" name="bioRxiv">
        <title>Genomics of Preaxostyla Flagellates Illuminates Evolutionary Transitions and the Path Towards Mitochondrial Loss.</title>
        <authorList>
            <person name="Novak L.V.F."/>
            <person name="Treitli S.C."/>
            <person name="Pyrih J."/>
            <person name="Halakuc P."/>
            <person name="Pipaliya S.V."/>
            <person name="Vacek V."/>
            <person name="Brzon O."/>
            <person name="Soukal P."/>
            <person name="Eme L."/>
            <person name="Dacks J.B."/>
            <person name="Karnkowska A."/>
            <person name="Elias M."/>
            <person name="Hampl V."/>
        </authorList>
    </citation>
    <scope>NUCLEOTIDE SEQUENCE</scope>
    <source>
        <strain evidence="1">RCP-MX</strain>
    </source>
</reference>
<evidence type="ECO:0000313" key="1">
    <source>
        <dbReference type="EMBL" id="KAJ4456847.1"/>
    </source>
</evidence>
<dbReference type="InterPro" id="IPR032675">
    <property type="entry name" value="LRR_dom_sf"/>
</dbReference>